<dbReference type="Pfam" id="PF01397">
    <property type="entry name" value="Terpene_synth"/>
    <property type="match status" value="1"/>
</dbReference>
<gene>
    <name evidence="2" type="primary">CPS2_1</name>
    <name evidence="2" type="ORF">HAX54_008458</name>
</gene>
<reference evidence="2 3" key="1">
    <citation type="journal article" date="2021" name="BMC Genomics">
        <title>Datura genome reveals duplications of psychoactive alkaloid biosynthetic genes and high mutation rate following tissue culture.</title>
        <authorList>
            <person name="Rajewski A."/>
            <person name="Carter-House D."/>
            <person name="Stajich J."/>
            <person name="Litt A."/>
        </authorList>
    </citation>
    <scope>NUCLEOTIDE SEQUENCE [LARGE SCALE GENOMIC DNA]</scope>
    <source>
        <strain evidence="2">AR-01</strain>
    </source>
</reference>
<evidence type="ECO:0000259" key="1">
    <source>
        <dbReference type="Pfam" id="PF01397"/>
    </source>
</evidence>
<comment type="caution">
    <text evidence="2">The sequence shown here is derived from an EMBL/GenBank/DDBJ whole genome shotgun (WGS) entry which is preliminary data.</text>
</comment>
<sequence>MTCGFEIVFPALLEKAQHLDIDIPYDASVLKNICARREMKFKRIPKDVVHTIPTTLLFSLEGFRDLDWERLLKLQMPDGSFLTSIASTAFAFMETNDQNCLRYLQRVVQTYNGGAPHSYPVDTQERLWAIDRLQRLGISYYFEEEFKDMLDHVQRCAPQIQRW</sequence>
<dbReference type="EMBL" id="JACEIK010001443">
    <property type="protein sequence ID" value="MCD7469413.1"/>
    <property type="molecule type" value="Genomic_DNA"/>
</dbReference>
<dbReference type="InterPro" id="IPR050148">
    <property type="entry name" value="Terpene_synthase-like"/>
</dbReference>
<proteinExistence type="predicted"/>
<dbReference type="PANTHER" id="PTHR31739:SF35">
    <property type="entry name" value="COPALYL DIPHOSPHATE SYNTHASE"/>
    <property type="match status" value="1"/>
</dbReference>
<dbReference type="SUPFAM" id="SSF48239">
    <property type="entry name" value="Terpenoid cyclases/Protein prenyltransferases"/>
    <property type="match status" value="1"/>
</dbReference>
<dbReference type="PANTHER" id="PTHR31739">
    <property type="entry name" value="ENT-COPALYL DIPHOSPHATE SYNTHASE, CHLOROPLASTIC"/>
    <property type="match status" value="1"/>
</dbReference>
<dbReference type="InterPro" id="IPR001906">
    <property type="entry name" value="Terpene_synth_N"/>
</dbReference>
<organism evidence="2 3">
    <name type="scientific">Datura stramonium</name>
    <name type="common">Jimsonweed</name>
    <name type="synonym">Common thornapple</name>
    <dbReference type="NCBI Taxonomy" id="4076"/>
    <lineage>
        <taxon>Eukaryota</taxon>
        <taxon>Viridiplantae</taxon>
        <taxon>Streptophyta</taxon>
        <taxon>Embryophyta</taxon>
        <taxon>Tracheophyta</taxon>
        <taxon>Spermatophyta</taxon>
        <taxon>Magnoliopsida</taxon>
        <taxon>eudicotyledons</taxon>
        <taxon>Gunneridae</taxon>
        <taxon>Pentapetalae</taxon>
        <taxon>asterids</taxon>
        <taxon>lamiids</taxon>
        <taxon>Solanales</taxon>
        <taxon>Solanaceae</taxon>
        <taxon>Solanoideae</taxon>
        <taxon>Datureae</taxon>
        <taxon>Datura</taxon>
    </lineage>
</organism>
<dbReference type="Gene3D" id="1.50.10.130">
    <property type="entry name" value="Terpene synthase, N-terminal domain"/>
    <property type="match status" value="1"/>
</dbReference>
<dbReference type="Gene3D" id="1.50.10.160">
    <property type="match status" value="1"/>
</dbReference>
<dbReference type="SFLD" id="SFLDG01014">
    <property type="entry name" value="Terpene_Cyclase_Like_1_N-term"/>
    <property type="match status" value="1"/>
</dbReference>
<evidence type="ECO:0000313" key="2">
    <source>
        <dbReference type="EMBL" id="MCD7469413.1"/>
    </source>
</evidence>
<protein>
    <submittedName>
        <fullName evidence="2">Copal-8-ol diphosphate hydratase, chloroplastic</fullName>
    </submittedName>
</protein>
<dbReference type="InterPro" id="IPR036965">
    <property type="entry name" value="Terpene_synth_N_sf"/>
</dbReference>
<name>A0ABS8TEV9_DATST</name>
<evidence type="ECO:0000313" key="3">
    <source>
        <dbReference type="Proteomes" id="UP000823775"/>
    </source>
</evidence>
<feature type="domain" description="Terpene synthase N-terminal" evidence="1">
    <location>
        <begin position="67"/>
        <end position="159"/>
    </location>
</feature>
<dbReference type="InterPro" id="IPR008930">
    <property type="entry name" value="Terpenoid_cyclase/PrenylTrfase"/>
</dbReference>
<keyword evidence="3" id="KW-1185">Reference proteome</keyword>
<dbReference type="Proteomes" id="UP000823775">
    <property type="component" value="Unassembled WGS sequence"/>
</dbReference>
<accession>A0ABS8TEV9</accession>